<evidence type="ECO:0000313" key="2">
    <source>
        <dbReference type="Proteomes" id="UP000069272"/>
    </source>
</evidence>
<accession>A0A182FV67</accession>
<proteinExistence type="predicted"/>
<evidence type="ECO:0000313" key="1">
    <source>
        <dbReference type="EnsemblMetazoa" id="AALB010452-PA"/>
    </source>
</evidence>
<dbReference type="Proteomes" id="UP000069272">
    <property type="component" value="Chromosome 3R"/>
</dbReference>
<name>A0A182FV67_ANOAL</name>
<keyword evidence="2" id="KW-1185">Reference proteome</keyword>
<sequence length="206" mass="22417">MGLNYLIFGLRSVWFHATNVALHAAATVLFTRVCLTVAGLRRNFAILAGILFAVHPIHTEARHRTVAFLPLAIVALNTKHLDFGAMQGTLRSGDTHYNFRAGAARMPLDKSYAKPGQPSASCSKMAEVTGIVGRADVLACIFFLISLLVYHGEAAKGAEEKQNHKRSIYEMNPKRASNDHDVASAGLETTNTCHRDRNIGLFGDGN</sequence>
<dbReference type="AlphaFoldDB" id="A0A182FV67"/>
<dbReference type="InterPro" id="IPR052943">
    <property type="entry name" value="TMTC_O-mannosyl-trnsfr"/>
</dbReference>
<dbReference type="PANTHER" id="PTHR44809">
    <property type="match status" value="1"/>
</dbReference>
<dbReference type="PANTHER" id="PTHR44809:SF1">
    <property type="entry name" value="PROTEIN O-MANNOSYL-TRANSFERASE TMTC1"/>
    <property type="match status" value="1"/>
</dbReference>
<reference evidence="1" key="2">
    <citation type="submission" date="2022-08" db="UniProtKB">
        <authorList>
            <consortium name="EnsemblMetazoa"/>
        </authorList>
    </citation>
    <scope>IDENTIFICATION</scope>
    <source>
        <strain evidence="1">STECLA/ALBI9_A</strain>
    </source>
</reference>
<dbReference type="VEuPathDB" id="VectorBase:AALB017821"/>
<protein>
    <submittedName>
        <fullName evidence="1">Uncharacterized protein</fullName>
    </submittedName>
</protein>
<dbReference type="EnsemblMetazoa" id="AALB010452-RA">
    <property type="protein sequence ID" value="AALB010452-PA"/>
    <property type="gene ID" value="AALB010452"/>
</dbReference>
<organism evidence="1 2">
    <name type="scientific">Anopheles albimanus</name>
    <name type="common">New world malaria mosquito</name>
    <dbReference type="NCBI Taxonomy" id="7167"/>
    <lineage>
        <taxon>Eukaryota</taxon>
        <taxon>Metazoa</taxon>
        <taxon>Ecdysozoa</taxon>
        <taxon>Arthropoda</taxon>
        <taxon>Hexapoda</taxon>
        <taxon>Insecta</taxon>
        <taxon>Pterygota</taxon>
        <taxon>Neoptera</taxon>
        <taxon>Endopterygota</taxon>
        <taxon>Diptera</taxon>
        <taxon>Nematocera</taxon>
        <taxon>Culicoidea</taxon>
        <taxon>Culicidae</taxon>
        <taxon>Anophelinae</taxon>
        <taxon>Anopheles</taxon>
    </lineage>
</organism>
<reference evidence="1 2" key="1">
    <citation type="journal article" date="2017" name="G3 (Bethesda)">
        <title>The Physical Genome Mapping of Anopheles albimanus Corrected Scaffold Misassemblies and Identified Interarm Rearrangements in Genus Anopheles.</title>
        <authorList>
            <person name="Artemov G.N."/>
            <person name="Peery A.N."/>
            <person name="Jiang X."/>
            <person name="Tu Z."/>
            <person name="Stegniy V.N."/>
            <person name="Sharakhova M.V."/>
            <person name="Sharakhov I.V."/>
        </authorList>
    </citation>
    <scope>NUCLEOTIDE SEQUENCE [LARGE SCALE GENOMIC DNA]</scope>
    <source>
        <strain evidence="1 2">ALBI9_A</strain>
    </source>
</reference>
<dbReference type="STRING" id="7167.A0A182FV67"/>
<dbReference type="VEuPathDB" id="VectorBase:AALB20_036022"/>